<sequence>MTDARLPGRWLTDPDFDALTDRLWRVHSSALMWSAEQGTDGMIPRRTLRLLHPEGAHPADADALVERGLWEAEGEGYRVSEWDRTQSLAADMERKRELDRDRKRRQRAKEPVTRDGMRDGTRESPRLGEERLGEARPGQAKRSGDSETVRTSARDSTPRREGPDERMRRLLATADAMEATAHSPAPAIDWPVREVPA</sequence>
<accession>A0A4Y4B501</accession>
<evidence type="ECO:0000256" key="1">
    <source>
        <dbReference type="SAM" id="MobiDB-lite"/>
    </source>
</evidence>
<dbReference type="RefSeq" id="WP_141385614.1">
    <property type="nucleotide sequence ID" value="NZ_BJNQ01000001.1"/>
</dbReference>
<dbReference type="AlphaFoldDB" id="A0A4Y4B501"/>
<feature type="compositionally biased region" description="Basic and acidic residues" evidence="1">
    <location>
        <begin position="108"/>
        <end position="134"/>
    </location>
</feature>
<comment type="caution">
    <text evidence="2">The sequence shown here is derived from an EMBL/GenBank/DDBJ whole genome shotgun (WGS) entry which is preliminary data.</text>
</comment>
<name>A0A4Y4B501_MICMQ</name>
<organism evidence="2 3">
    <name type="scientific">Microbacterium maritypicum</name>
    <name type="common">Microbacterium liquefaciens</name>
    <dbReference type="NCBI Taxonomy" id="33918"/>
    <lineage>
        <taxon>Bacteria</taxon>
        <taxon>Bacillati</taxon>
        <taxon>Actinomycetota</taxon>
        <taxon>Actinomycetes</taxon>
        <taxon>Micrococcales</taxon>
        <taxon>Microbacteriaceae</taxon>
        <taxon>Microbacterium</taxon>
    </lineage>
</organism>
<feature type="compositionally biased region" description="Basic and acidic residues" evidence="1">
    <location>
        <begin position="92"/>
        <end position="101"/>
    </location>
</feature>
<dbReference type="EMBL" id="BJNQ01000001">
    <property type="protein sequence ID" value="GEC74004.1"/>
    <property type="molecule type" value="Genomic_DNA"/>
</dbReference>
<feature type="region of interest" description="Disordered" evidence="1">
    <location>
        <begin position="92"/>
        <end position="197"/>
    </location>
</feature>
<reference evidence="2 3" key="1">
    <citation type="submission" date="2019-06" db="EMBL/GenBank/DDBJ databases">
        <title>Whole genome shotgun sequence of Microbacterium liquefaciens NBRC 15037.</title>
        <authorList>
            <person name="Hosoyama A."/>
            <person name="Uohara A."/>
            <person name="Ohji S."/>
            <person name="Ichikawa N."/>
        </authorList>
    </citation>
    <scope>NUCLEOTIDE SEQUENCE [LARGE SCALE GENOMIC DNA]</scope>
    <source>
        <strain evidence="2 3">NBRC 15037</strain>
    </source>
</reference>
<dbReference type="Proteomes" id="UP000317410">
    <property type="component" value="Unassembled WGS sequence"/>
</dbReference>
<feature type="compositionally biased region" description="Basic and acidic residues" evidence="1">
    <location>
        <begin position="142"/>
        <end position="168"/>
    </location>
</feature>
<protein>
    <submittedName>
        <fullName evidence="2">Uncharacterized protein</fullName>
    </submittedName>
</protein>
<evidence type="ECO:0000313" key="2">
    <source>
        <dbReference type="EMBL" id="GEC74004.1"/>
    </source>
</evidence>
<gene>
    <name evidence="2" type="ORF">MLI01_01490</name>
</gene>
<proteinExistence type="predicted"/>
<evidence type="ECO:0000313" key="3">
    <source>
        <dbReference type="Proteomes" id="UP000317410"/>
    </source>
</evidence>